<reference evidence="1" key="2">
    <citation type="journal article" date="2015" name="Fish Shellfish Immunol.">
        <title>Early steps in the European eel (Anguilla anguilla)-Vibrio vulnificus interaction in the gills: Role of the RtxA13 toxin.</title>
        <authorList>
            <person name="Callol A."/>
            <person name="Pajuelo D."/>
            <person name="Ebbesson L."/>
            <person name="Teles M."/>
            <person name="MacKenzie S."/>
            <person name="Amaro C."/>
        </authorList>
    </citation>
    <scope>NUCLEOTIDE SEQUENCE</scope>
</reference>
<protein>
    <submittedName>
        <fullName evidence="1">Uncharacterized protein</fullName>
    </submittedName>
</protein>
<name>A0A0E9RJ41_ANGAN</name>
<accession>A0A0E9RJ41</accession>
<sequence length="32" mass="3643">MIVIGVHVIHALGEFTLIKASVLCKYRYYSDC</sequence>
<evidence type="ECO:0000313" key="1">
    <source>
        <dbReference type="EMBL" id="JAH28475.1"/>
    </source>
</evidence>
<proteinExistence type="predicted"/>
<reference evidence="1" key="1">
    <citation type="submission" date="2014-11" db="EMBL/GenBank/DDBJ databases">
        <authorList>
            <person name="Amaro Gonzalez C."/>
        </authorList>
    </citation>
    <scope>NUCLEOTIDE SEQUENCE</scope>
</reference>
<dbReference type="EMBL" id="GBXM01080102">
    <property type="protein sequence ID" value="JAH28475.1"/>
    <property type="molecule type" value="Transcribed_RNA"/>
</dbReference>
<organism evidence="1">
    <name type="scientific">Anguilla anguilla</name>
    <name type="common">European freshwater eel</name>
    <name type="synonym">Muraena anguilla</name>
    <dbReference type="NCBI Taxonomy" id="7936"/>
    <lineage>
        <taxon>Eukaryota</taxon>
        <taxon>Metazoa</taxon>
        <taxon>Chordata</taxon>
        <taxon>Craniata</taxon>
        <taxon>Vertebrata</taxon>
        <taxon>Euteleostomi</taxon>
        <taxon>Actinopterygii</taxon>
        <taxon>Neopterygii</taxon>
        <taxon>Teleostei</taxon>
        <taxon>Anguilliformes</taxon>
        <taxon>Anguillidae</taxon>
        <taxon>Anguilla</taxon>
    </lineage>
</organism>
<dbReference type="AlphaFoldDB" id="A0A0E9RJ41"/>